<dbReference type="PROSITE" id="PS51635">
    <property type="entry name" value="PNPLA"/>
    <property type="match status" value="1"/>
</dbReference>
<evidence type="ECO:0000256" key="3">
    <source>
        <dbReference type="ARBA" id="ARBA00022963"/>
    </source>
</evidence>
<organism evidence="8 9">
    <name type="scientific">Massilia agilis</name>
    <dbReference type="NCBI Taxonomy" id="1811226"/>
    <lineage>
        <taxon>Bacteria</taxon>
        <taxon>Pseudomonadati</taxon>
        <taxon>Pseudomonadota</taxon>
        <taxon>Betaproteobacteria</taxon>
        <taxon>Burkholderiales</taxon>
        <taxon>Oxalobacteraceae</taxon>
        <taxon>Telluria group</taxon>
        <taxon>Massilia</taxon>
    </lineage>
</organism>
<reference evidence="8 9" key="1">
    <citation type="submission" date="2022-08" db="EMBL/GenBank/DDBJ databases">
        <title>Reclassification of Massilia species as members of the genera Telluria, Duganella, Pseudoduganella, Mokoshia gen. nov. and Zemynaea gen. nov. using orthogonal and non-orthogonal genome-based approaches.</title>
        <authorList>
            <person name="Bowman J.P."/>
        </authorList>
    </citation>
    <scope>NUCLEOTIDE SEQUENCE [LARGE SCALE GENOMIC DNA]</scope>
    <source>
        <strain evidence="8 9">JCM 31605</strain>
    </source>
</reference>
<name>A0ABT2D8C2_9BURK</name>
<keyword evidence="2 5" id="KW-0378">Hydrolase</keyword>
<evidence type="ECO:0000256" key="5">
    <source>
        <dbReference type="PROSITE-ProRule" id="PRU01161"/>
    </source>
</evidence>
<dbReference type="InterPro" id="IPR001423">
    <property type="entry name" value="LysoPLipase_patatin_CS"/>
</dbReference>
<feature type="active site" description="Nucleophile" evidence="5">
    <location>
        <position position="66"/>
    </location>
</feature>
<dbReference type="EMBL" id="JANUHB010000001">
    <property type="protein sequence ID" value="MCS0807079.1"/>
    <property type="molecule type" value="Genomic_DNA"/>
</dbReference>
<sequence>MSLNKLLLLVLAASVLAPCAAGAQAPARPRIGLVLGGGGARGTAHIGVLEVLDQLRVPVDCVAGTSMGALVSGAYASGLTPQQMLARLGTVDWRDLFDDNPSQTETNYRERRLSETYYPGLEFGVTDHGLRMAHGVVGGQKIKLFFNTLVGSERGERKIENLALPLSILATDIGTGNKVVLRDGQLSEAMRASMSVPALLSPVPYRGLKLVDGGLVDNLPIDEVKLRCNAEVVIAVDVGSPLSRPEDVDSIAAVTGQMINVLAEQNSVISRATIGPRDVYIKPGLEGITAADFVKFREGAASGRAAALAVADKLRRYSVTEQQYAAWTHKLRSALPPLPRVDEIRIAPLRHVNPENVAKHIEISPGQQLDTQVLERDLLRIYGDGDFESVDYLMQVAPGRNTLLINPVEKSWGPDYLRFGVSVEAGDKQNDFQVRGAYHRKWVNGYGGEWLSGAQLGERSNLFTEFYQPLDPRQRFFIEPAGALSRERLRVYQDDQRIAEYILRQKRAFLSAGMNFGVFGQARLGWLYRKLDTSIETGAPTLPTGKVTLRGWNAVLDLDQTDRVFFPSRGWFASANYFKNPGMGYSRLGVDLRAIHTWDPYVVNARYYYFRRLEGKLPLGDAGALGGFFTLSGYARNQILAGDIRFLSVRGEKIIGRMPLGLSGDLRAGVSLEFGRARERFTETHLEGWQQAASLYLGGDTPLGPLYLGYGHAKGGHHSIYLFLGLP</sequence>
<keyword evidence="4 5" id="KW-0443">Lipid metabolism</keyword>
<dbReference type="InterPro" id="IPR002641">
    <property type="entry name" value="PNPLA_dom"/>
</dbReference>
<dbReference type="Gene3D" id="3.40.1090.10">
    <property type="entry name" value="Cytosolic phospholipase A2 catalytic domain"/>
    <property type="match status" value="2"/>
</dbReference>
<gene>
    <name evidence="8" type="ORF">NX774_04000</name>
</gene>
<comment type="similarity">
    <text evidence="1">Belongs to the NTE family.</text>
</comment>
<comment type="caution">
    <text evidence="8">The sequence shown here is derived from an EMBL/GenBank/DDBJ whole genome shotgun (WGS) entry which is preliminary data.</text>
</comment>
<keyword evidence="9" id="KW-1185">Reference proteome</keyword>
<feature type="active site" description="Proton acceptor" evidence="5">
    <location>
        <position position="212"/>
    </location>
</feature>
<dbReference type="Gene3D" id="2.40.160.50">
    <property type="entry name" value="membrane protein fhac: a member of the omp85/tpsb transporter family"/>
    <property type="match status" value="1"/>
</dbReference>
<feature type="domain" description="PNPLA" evidence="7">
    <location>
        <begin position="33"/>
        <end position="225"/>
    </location>
</feature>
<evidence type="ECO:0000256" key="4">
    <source>
        <dbReference type="ARBA" id="ARBA00023098"/>
    </source>
</evidence>
<evidence type="ECO:0000259" key="7">
    <source>
        <dbReference type="PROSITE" id="PS51635"/>
    </source>
</evidence>
<feature type="signal peptide" evidence="6">
    <location>
        <begin position="1"/>
        <end position="23"/>
    </location>
</feature>
<dbReference type="PANTHER" id="PTHR14226">
    <property type="entry name" value="NEUROPATHY TARGET ESTERASE/SWISS CHEESE D.MELANOGASTER"/>
    <property type="match status" value="1"/>
</dbReference>
<feature type="short sequence motif" description="GXSXG" evidence="5">
    <location>
        <begin position="64"/>
        <end position="68"/>
    </location>
</feature>
<feature type="chain" id="PRO_5045996017" evidence="6">
    <location>
        <begin position="24"/>
        <end position="727"/>
    </location>
</feature>
<dbReference type="Proteomes" id="UP001206126">
    <property type="component" value="Unassembled WGS sequence"/>
</dbReference>
<evidence type="ECO:0000313" key="8">
    <source>
        <dbReference type="EMBL" id="MCS0807079.1"/>
    </source>
</evidence>
<dbReference type="SUPFAM" id="SSF52151">
    <property type="entry name" value="FabD/lysophospholipase-like"/>
    <property type="match status" value="1"/>
</dbReference>
<dbReference type="RefSeq" id="WP_258820862.1">
    <property type="nucleotide sequence ID" value="NZ_JANUHB010000001.1"/>
</dbReference>
<dbReference type="InterPro" id="IPR016035">
    <property type="entry name" value="Acyl_Trfase/lysoPLipase"/>
</dbReference>
<dbReference type="InterPro" id="IPR050301">
    <property type="entry name" value="NTE"/>
</dbReference>
<evidence type="ECO:0000256" key="1">
    <source>
        <dbReference type="ARBA" id="ARBA00006636"/>
    </source>
</evidence>
<dbReference type="CDD" id="cd07205">
    <property type="entry name" value="Pat_PNPLA6_PNPLA7_NTE1_like"/>
    <property type="match status" value="1"/>
</dbReference>
<keyword evidence="6" id="KW-0732">Signal</keyword>
<dbReference type="PANTHER" id="PTHR14226:SF29">
    <property type="entry name" value="NEUROPATHY TARGET ESTERASE SWS"/>
    <property type="match status" value="1"/>
</dbReference>
<proteinExistence type="inferred from homology"/>
<dbReference type="PROSITE" id="PS01237">
    <property type="entry name" value="UPF0028"/>
    <property type="match status" value="1"/>
</dbReference>
<protein>
    <submittedName>
        <fullName evidence="8">Patatin-like phospholipase family protein</fullName>
    </submittedName>
</protein>
<feature type="short sequence motif" description="GXGXXG" evidence="5">
    <location>
        <begin position="37"/>
        <end position="42"/>
    </location>
</feature>
<evidence type="ECO:0000256" key="2">
    <source>
        <dbReference type="ARBA" id="ARBA00022801"/>
    </source>
</evidence>
<feature type="short sequence motif" description="DGA/G" evidence="5">
    <location>
        <begin position="212"/>
        <end position="214"/>
    </location>
</feature>
<accession>A0ABT2D8C2</accession>
<evidence type="ECO:0000313" key="9">
    <source>
        <dbReference type="Proteomes" id="UP001206126"/>
    </source>
</evidence>
<evidence type="ECO:0000256" key="6">
    <source>
        <dbReference type="SAM" id="SignalP"/>
    </source>
</evidence>
<dbReference type="Gene3D" id="3.10.20.310">
    <property type="entry name" value="membrane protein fhac"/>
    <property type="match status" value="1"/>
</dbReference>
<dbReference type="Pfam" id="PF01734">
    <property type="entry name" value="Patatin"/>
    <property type="match status" value="1"/>
</dbReference>
<keyword evidence="3 5" id="KW-0442">Lipid degradation</keyword>